<name>A0A2Z7CT18_9LAMI</name>
<gene>
    <name evidence="2" type="ORF">F511_21126</name>
</gene>
<dbReference type="EMBL" id="KQ992523">
    <property type="protein sequence ID" value="KZV50211.1"/>
    <property type="molecule type" value="Genomic_DNA"/>
</dbReference>
<evidence type="ECO:0000313" key="3">
    <source>
        <dbReference type="Proteomes" id="UP000250235"/>
    </source>
</evidence>
<reference evidence="2 3" key="1">
    <citation type="journal article" date="2015" name="Proc. Natl. Acad. Sci. U.S.A.">
        <title>The resurrection genome of Boea hygrometrica: A blueprint for survival of dehydration.</title>
        <authorList>
            <person name="Xiao L."/>
            <person name="Yang G."/>
            <person name="Zhang L."/>
            <person name="Yang X."/>
            <person name="Zhao S."/>
            <person name="Ji Z."/>
            <person name="Zhou Q."/>
            <person name="Hu M."/>
            <person name="Wang Y."/>
            <person name="Chen M."/>
            <person name="Xu Y."/>
            <person name="Jin H."/>
            <person name="Xiao X."/>
            <person name="Hu G."/>
            <person name="Bao F."/>
            <person name="Hu Y."/>
            <person name="Wan P."/>
            <person name="Li L."/>
            <person name="Deng X."/>
            <person name="Kuang T."/>
            <person name="Xiang C."/>
            <person name="Zhu J.K."/>
            <person name="Oliver M.J."/>
            <person name="He Y."/>
        </authorList>
    </citation>
    <scope>NUCLEOTIDE SEQUENCE [LARGE SCALE GENOMIC DNA]</scope>
    <source>
        <strain evidence="3">cv. XS01</strain>
    </source>
</reference>
<accession>A0A2Z7CT18</accession>
<protein>
    <submittedName>
        <fullName evidence="2">Uncharacterized protein</fullName>
    </submittedName>
</protein>
<proteinExistence type="predicted"/>
<evidence type="ECO:0000256" key="1">
    <source>
        <dbReference type="SAM" id="MobiDB-lite"/>
    </source>
</evidence>
<keyword evidence="3" id="KW-1185">Reference proteome</keyword>
<dbReference type="Proteomes" id="UP000250235">
    <property type="component" value="Unassembled WGS sequence"/>
</dbReference>
<dbReference type="AlphaFoldDB" id="A0A2Z7CT18"/>
<evidence type="ECO:0000313" key="2">
    <source>
        <dbReference type="EMBL" id="KZV50211.1"/>
    </source>
</evidence>
<feature type="region of interest" description="Disordered" evidence="1">
    <location>
        <begin position="1"/>
        <end position="49"/>
    </location>
</feature>
<organism evidence="2 3">
    <name type="scientific">Dorcoceras hygrometricum</name>
    <dbReference type="NCBI Taxonomy" id="472368"/>
    <lineage>
        <taxon>Eukaryota</taxon>
        <taxon>Viridiplantae</taxon>
        <taxon>Streptophyta</taxon>
        <taxon>Embryophyta</taxon>
        <taxon>Tracheophyta</taxon>
        <taxon>Spermatophyta</taxon>
        <taxon>Magnoliopsida</taxon>
        <taxon>eudicotyledons</taxon>
        <taxon>Gunneridae</taxon>
        <taxon>Pentapetalae</taxon>
        <taxon>asterids</taxon>
        <taxon>lamiids</taxon>
        <taxon>Lamiales</taxon>
        <taxon>Gesneriaceae</taxon>
        <taxon>Didymocarpoideae</taxon>
        <taxon>Trichosporeae</taxon>
        <taxon>Loxocarpinae</taxon>
        <taxon>Dorcoceras</taxon>
    </lineage>
</organism>
<sequence length="244" mass="27780">MTSSQSADEESSAGALSEDVSAVGSRLSAKKRWNQQRATVQPADVVGKSSRKHFTTNDWTTSCKYIQTQSTVHPDESYNRPAVDMHPVASFVYPVASTSRSTSGQPVAAMKRKTRCEVVTKGKETTSRLDCKEATTRRRKETAVARSVVTKNRQQLSEQLFIHSTQSTLKMEESMAEIKSCKFPEFKGTRFVLLWEIVQLTEERCTYFERRQFGLDKRRRDLNSLSNGHIRTEGIYTRRVEGRR</sequence>